<protein>
    <recommendedName>
        <fullName evidence="3">DUF4139 domain-containing protein</fullName>
    </recommendedName>
</protein>
<dbReference type="AlphaFoldDB" id="A0A1I4TJY7"/>
<reference evidence="2" key="1">
    <citation type="submission" date="2016-10" db="EMBL/GenBank/DDBJ databases">
        <authorList>
            <person name="Varghese N."/>
            <person name="Submissions S."/>
        </authorList>
    </citation>
    <scope>NUCLEOTIDE SEQUENCE [LARGE SCALE GENOMIC DNA]</scope>
    <source>
        <strain evidence="2">Mob M</strain>
    </source>
</reference>
<evidence type="ECO:0000313" key="2">
    <source>
        <dbReference type="Proteomes" id="UP000198535"/>
    </source>
</evidence>
<dbReference type="Proteomes" id="UP000198535">
    <property type="component" value="Unassembled WGS sequence"/>
</dbReference>
<gene>
    <name evidence="1" type="ORF">SAMN04488696_2303</name>
</gene>
<organism evidence="1 2">
    <name type="scientific">Methanolobus profundi</name>
    <dbReference type="NCBI Taxonomy" id="487685"/>
    <lineage>
        <taxon>Archaea</taxon>
        <taxon>Methanobacteriati</taxon>
        <taxon>Methanobacteriota</taxon>
        <taxon>Stenosarchaea group</taxon>
        <taxon>Methanomicrobia</taxon>
        <taxon>Methanosarcinales</taxon>
        <taxon>Methanosarcinaceae</taxon>
        <taxon>Methanolobus</taxon>
    </lineage>
</organism>
<keyword evidence="2" id="KW-1185">Reference proteome</keyword>
<name>A0A1I4TJY7_9EURY</name>
<dbReference type="EMBL" id="FOUJ01000005">
    <property type="protein sequence ID" value="SFM76953.1"/>
    <property type="molecule type" value="Genomic_DNA"/>
</dbReference>
<proteinExistence type="predicted"/>
<evidence type="ECO:0000313" key="1">
    <source>
        <dbReference type="EMBL" id="SFM76953.1"/>
    </source>
</evidence>
<evidence type="ECO:0008006" key="3">
    <source>
        <dbReference type="Google" id="ProtNLM"/>
    </source>
</evidence>
<dbReference type="PANTHER" id="PTHR38075">
    <property type="entry name" value="DUF4139 DOMAIN-CONTAINING PROTEIN"/>
    <property type="match status" value="1"/>
</dbReference>
<sequence>MLILLVTAASALLQSGKETSYDNEINHISHSTVATKTNSIASFFEIASADEMSEDTELTVYNQNIALVKDKRNIDLRTGINLVEFVDVASGIDATSVTFEDTENPDTFVIEQNYQYDLVSSSKLLDKYLDEEIIVTDMEGITYSGKLLSHSENIVLKTNDGIVTLSEVSKIEYPDAAGLLTKPTLVWQVYSSVDGERDVLTTYLTDGINWKANYIVKINEDDTEANLDGWVTVDNKAGTTFENAKLKLVAGDINQVSQASYKIYDGYESMEVETFAGFFADLSVAEESLFDYHLYTLERTTTLNNNEVKQIALLSSDEIPVKKKYLYENEDKIKVILEINNSEENDLGTPLPKGVVRVYKSDSQGQLQFLGEDEIDHTPKDEEVEILVGNAFDITGDRRQSYYKRTGDTSEKRTFVIELKNHKEESVEINVIETFRGDWEILSSSDSFTEIDSSTIEFKVKVPADGEKKITYSVETEY</sequence>
<dbReference type="PANTHER" id="PTHR38075:SF1">
    <property type="entry name" value="DUF4139 DOMAIN-CONTAINING PROTEIN"/>
    <property type="match status" value="1"/>
</dbReference>
<accession>A0A1I4TJY7</accession>